<organism evidence="2 3">
    <name type="scientific">SAR86 cluster bacterium</name>
    <dbReference type="NCBI Taxonomy" id="2030880"/>
    <lineage>
        <taxon>Bacteria</taxon>
        <taxon>Pseudomonadati</taxon>
        <taxon>Pseudomonadota</taxon>
        <taxon>Gammaproteobacteria</taxon>
        <taxon>SAR86 cluster</taxon>
    </lineage>
</organism>
<dbReference type="AlphaFoldDB" id="A0A973A900"/>
<dbReference type="Pfam" id="PF04246">
    <property type="entry name" value="RseC_MucC"/>
    <property type="match status" value="1"/>
</dbReference>
<keyword evidence="1" id="KW-0812">Transmembrane</keyword>
<comment type="caution">
    <text evidence="2">The sequence shown here is derived from an EMBL/GenBank/DDBJ whole genome shotgun (WGS) entry which is preliminary data.</text>
</comment>
<sequence length="143" mass="14939">MIEVVGRIVASESAGLWIEAAPGSCDGCRSHCLRPASVFYLPTGRSDGVRPSSEADAPLAISNYAAGSSQVVIGLDSVERLNILWHSLLLPLVGLLMGVSLSSIISLTDSVVITGAILGFGTGLFLCKTQTFDKIHIKKAGNL</sequence>
<evidence type="ECO:0000256" key="1">
    <source>
        <dbReference type="SAM" id="Phobius"/>
    </source>
</evidence>
<keyword evidence="1" id="KW-1133">Transmembrane helix</keyword>
<name>A0A973A900_9GAMM</name>
<proteinExistence type="predicted"/>
<protein>
    <submittedName>
        <fullName evidence="2">SoxR reducing system RseC family protein</fullName>
    </submittedName>
</protein>
<keyword evidence="1" id="KW-0472">Membrane</keyword>
<accession>A0A973A900</accession>
<evidence type="ECO:0000313" key="2">
    <source>
        <dbReference type="EMBL" id="NQV66314.1"/>
    </source>
</evidence>
<dbReference type="EMBL" id="JABMOJ010000497">
    <property type="protein sequence ID" value="NQV66314.1"/>
    <property type="molecule type" value="Genomic_DNA"/>
</dbReference>
<reference evidence="2" key="1">
    <citation type="submission" date="2020-05" db="EMBL/GenBank/DDBJ databases">
        <title>Sulfur intermediates as new biogeochemical hubs in an aquatic model microbial ecosystem.</title>
        <authorList>
            <person name="Vigneron A."/>
        </authorList>
    </citation>
    <scope>NUCLEOTIDE SEQUENCE</scope>
    <source>
        <strain evidence="2">Bin.250</strain>
    </source>
</reference>
<dbReference type="Proteomes" id="UP000754644">
    <property type="component" value="Unassembled WGS sequence"/>
</dbReference>
<gene>
    <name evidence="2" type="ORF">HQ497_13215</name>
</gene>
<evidence type="ECO:0000313" key="3">
    <source>
        <dbReference type="Proteomes" id="UP000754644"/>
    </source>
</evidence>
<feature type="transmembrane region" description="Helical" evidence="1">
    <location>
        <begin position="83"/>
        <end position="105"/>
    </location>
</feature>
<feature type="transmembrane region" description="Helical" evidence="1">
    <location>
        <begin position="111"/>
        <end position="129"/>
    </location>
</feature>